<feature type="domain" description="HTH luxR-type" evidence="4">
    <location>
        <begin position="203"/>
        <end position="268"/>
    </location>
</feature>
<dbReference type="InterPro" id="IPR036388">
    <property type="entry name" value="WH-like_DNA-bd_sf"/>
</dbReference>
<dbReference type="Pfam" id="PF00196">
    <property type="entry name" value="GerE"/>
    <property type="match status" value="1"/>
</dbReference>
<keyword evidence="6" id="KW-1185">Reference proteome</keyword>
<dbReference type="Gene3D" id="3.30.450.40">
    <property type="match status" value="1"/>
</dbReference>
<dbReference type="PROSITE" id="PS50043">
    <property type="entry name" value="HTH_LUXR_2"/>
    <property type="match status" value="1"/>
</dbReference>
<accession>A0A2C8ZVG3</accession>
<gene>
    <name evidence="5" type="ORF">SAMN06296378_2019</name>
</gene>
<dbReference type="RefSeq" id="WP_179691863.1">
    <property type="nucleotide sequence ID" value="NZ_BMLC01000005.1"/>
</dbReference>
<evidence type="ECO:0000256" key="2">
    <source>
        <dbReference type="ARBA" id="ARBA00023125"/>
    </source>
</evidence>
<dbReference type="EMBL" id="OCST01000004">
    <property type="protein sequence ID" value="SOE69625.1"/>
    <property type="molecule type" value="Genomic_DNA"/>
</dbReference>
<evidence type="ECO:0000256" key="1">
    <source>
        <dbReference type="ARBA" id="ARBA00023015"/>
    </source>
</evidence>
<dbReference type="SMART" id="SM00065">
    <property type="entry name" value="GAF"/>
    <property type="match status" value="1"/>
</dbReference>
<dbReference type="GO" id="GO:0006355">
    <property type="term" value="P:regulation of DNA-templated transcription"/>
    <property type="evidence" value="ECO:0007669"/>
    <property type="project" value="InterPro"/>
</dbReference>
<dbReference type="InterPro" id="IPR029016">
    <property type="entry name" value="GAF-like_dom_sf"/>
</dbReference>
<keyword evidence="1" id="KW-0805">Transcription regulation</keyword>
<dbReference type="SUPFAM" id="SSF55781">
    <property type="entry name" value="GAF domain-like"/>
    <property type="match status" value="1"/>
</dbReference>
<dbReference type="InterPro" id="IPR003018">
    <property type="entry name" value="GAF"/>
</dbReference>
<evidence type="ECO:0000259" key="4">
    <source>
        <dbReference type="PROSITE" id="PS50043"/>
    </source>
</evidence>
<keyword evidence="2" id="KW-0238">DNA-binding</keyword>
<dbReference type="Gene3D" id="1.10.10.10">
    <property type="entry name" value="Winged helix-like DNA-binding domain superfamily/Winged helix DNA-binding domain"/>
    <property type="match status" value="1"/>
</dbReference>
<evidence type="ECO:0000256" key="3">
    <source>
        <dbReference type="ARBA" id="ARBA00023163"/>
    </source>
</evidence>
<evidence type="ECO:0000313" key="6">
    <source>
        <dbReference type="Proteomes" id="UP000219440"/>
    </source>
</evidence>
<keyword evidence="3" id="KW-0804">Transcription</keyword>
<evidence type="ECO:0000313" key="5">
    <source>
        <dbReference type="EMBL" id="SOE69625.1"/>
    </source>
</evidence>
<proteinExistence type="predicted"/>
<dbReference type="PRINTS" id="PR00038">
    <property type="entry name" value="HTHLUXR"/>
</dbReference>
<dbReference type="CDD" id="cd06170">
    <property type="entry name" value="LuxR_C_like"/>
    <property type="match status" value="1"/>
</dbReference>
<dbReference type="PANTHER" id="PTHR44688">
    <property type="entry name" value="DNA-BINDING TRANSCRIPTIONAL ACTIVATOR DEVR_DOSR"/>
    <property type="match status" value="1"/>
</dbReference>
<dbReference type="Pfam" id="PF13185">
    <property type="entry name" value="GAF_2"/>
    <property type="match status" value="1"/>
</dbReference>
<dbReference type="InterPro" id="IPR000792">
    <property type="entry name" value="Tscrpt_reg_LuxR_C"/>
</dbReference>
<protein>
    <submittedName>
        <fullName evidence="5">GAF domain-containing protein</fullName>
    </submittedName>
</protein>
<dbReference type="GO" id="GO:0003677">
    <property type="term" value="F:DNA binding"/>
    <property type="evidence" value="ECO:0007669"/>
    <property type="project" value="UniProtKB-KW"/>
</dbReference>
<dbReference type="Proteomes" id="UP000219440">
    <property type="component" value="Unassembled WGS sequence"/>
</dbReference>
<dbReference type="AlphaFoldDB" id="A0A2C8ZVG3"/>
<sequence length="285" mass="30001">MTISSLASDPIQGTGAATNHTAVTRILGNNARIGQSPQPVSQLATLSLLANDLAGEFALEPLLRRILRNAVELLHCHSGSICTIDATAGHYRKEVDLDVGCRSGEVFPLDEGVTGAVVRAGGPIGFDQYSLVPGGHIQPSDLRYSRAVIGVPIRLGPAIVGACVVFGDAPSRRFDTDDVQLLELFAIHAAVAIANSRVLNVPTAAQIPGLTTRELQVTTFLERGWPDKLIARELGISAKTVEKHVGTILRKSGARSRAEVAARIIRGDPGDPVGKLPIAAVRAAI</sequence>
<dbReference type="SMART" id="SM00421">
    <property type="entry name" value="HTH_LUXR"/>
    <property type="match status" value="1"/>
</dbReference>
<organism evidence="5 6">
    <name type="scientific">Salinibacterium xinjiangense</name>
    <dbReference type="NCBI Taxonomy" id="386302"/>
    <lineage>
        <taxon>Bacteria</taxon>
        <taxon>Bacillati</taxon>
        <taxon>Actinomycetota</taxon>
        <taxon>Actinomycetes</taxon>
        <taxon>Micrococcales</taxon>
        <taxon>Microbacteriaceae</taxon>
        <taxon>Salinibacterium</taxon>
    </lineage>
</organism>
<name>A0A2C8ZVG3_9MICO</name>
<dbReference type="PANTHER" id="PTHR44688:SF16">
    <property type="entry name" value="DNA-BINDING TRANSCRIPTIONAL ACTIVATOR DEVR_DOSR"/>
    <property type="match status" value="1"/>
</dbReference>
<dbReference type="InterPro" id="IPR016032">
    <property type="entry name" value="Sig_transdc_resp-reg_C-effctor"/>
</dbReference>
<reference evidence="5 6" key="1">
    <citation type="submission" date="2017-09" db="EMBL/GenBank/DDBJ databases">
        <authorList>
            <person name="Ehlers B."/>
            <person name="Leendertz F.H."/>
        </authorList>
    </citation>
    <scope>NUCLEOTIDE SEQUENCE [LARGE SCALE GENOMIC DNA]</scope>
    <source>
        <strain evidence="5 6">CGMCC 1.05381</strain>
    </source>
</reference>
<dbReference type="SUPFAM" id="SSF46894">
    <property type="entry name" value="C-terminal effector domain of the bipartite response regulators"/>
    <property type="match status" value="1"/>
</dbReference>